<evidence type="ECO:0000256" key="2">
    <source>
        <dbReference type="SAM" id="SignalP"/>
    </source>
</evidence>
<protein>
    <submittedName>
        <fullName evidence="3">Uncharacterized protein</fullName>
    </submittedName>
</protein>
<name>A0ABS7U0H2_9BACT</name>
<gene>
    <name evidence="3" type="ORF">K7C98_32330</name>
</gene>
<accession>A0ABS7U0H2</accession>
<organism evidence="3 4">
    <name type="scientific">Nannocystis pusilla</name>
    <dbReference type="NCBI Taxonomy" id="889268"/>
    <lineage>
        <taxon>Bacteria</taxon>
        <taxon>Pseudomonadati</taxon>
        <taxon>Myxococcota</taxon>
        <taxon>Polyangia</taxon>
        <taxon>Nannocystales</taxon>
        <taxon>Nannocystaceae</taxon>
        <taxon>Nannocystis</taxon>
    </lineage>
</organism>
<sequence>MTAARKPAVLALAVLACNSGGAETSPGFTTQPGTTAPITTLPDDTSEGSSTGSSSTSTSTSGGSSTDSSAGASASTGMVWDMGTPPDFDVTPPGCQGKIDFLFIISRHSFMLSHQEQLVAAFPQFIDTIQSQFTDFDVQILVTDSVQQWGSNACEDDCPEICMAEPAYPCAYAPTTCDETIGAGIVMNVGPNTANAPCLDGPRRYITADTLDIPATFECLARVGTYGNNKIGDALLGAMSPKLNKVGGCNEGFIRDDALLMVTLIGPEDNADTPASSQGTWQEWMQAVVDRKKGDLDAIVMFTLTDDCMGTKNPDNRLCTMTPKFPHSLLEVLTTPDYGPIFDEAAALALEACSAFVPG</sequence>
<dbReference type="Proteomes" id="UP001139031">
    <property type="component" value="Unassembled WGS sequence"/>
</dbReference>
<dbReference type="EMBL" id="JAIRAU010000045">
    <property type="protein sequence ID" value="MBZ5713944.1"/>
    <property type="molecule type" value="Genomic_DNA"/>
</dbReference>
<feature type="region of interest" description="Disordered" evidence="1">
    <location>
        <begin position="22"/>
        <end position="85"/>
    </location>
</feature>
<dbReference type="PROSITE" id="PS51257">
    <property type="entry name" value="PROKAR_LIPOPROTEIN"/>
    <property type="match status" value="1"/>
</dbReference>
<proteinExistence type="predicted"/>
<evidence type="ECO:0000313" key="3">
    <source>
        <dbReference type="EMBL" id="MBZ5713944.1"/>
    </source>
</evidence>
<dbReference type="RefSeq" id="WP_224195679.1">
    <property type="nucleotide sequence ID" value="NZ_JAIRAU010000045.1"/>
</dbReference>
<feature type="compositionally biased region" description="Low complexity" evidence="1">
    <location>
        <begin position="47"/>
        <end position="77"/>
    </location>
</feature>
<evidence type="ECO:0000313" key="4">
    <source>
        <dbReference type="Proteomes" id="UP001139031"/>
    </source>
</evidence>
<feature type="chain" id="PRO_5045207051" evidence="2">
    <location>
        <begin position="23"/>
        <end position="359"/>
    </location>
</feature>
<feature type="signal peptide" evidence="2">
    <location>
        <begin position="1"/>
        <end position="22"/>
    </location>
</feature>
<feature type="compositionally biased region" description="Low complexity" evidence="1">
    <location>
        <begin position="29"/>
        <end position="40"/>
    </location>
</feature>
<evidence type="ECO:0000256" key="1">
    <source>
        <dbReference type="SAM" id="MobiDB-lite"/>
    </source>
</evidence>
<reference evidence="3" key="1">
    <citation type="submission" date="2021-08" db="EMBL/GenBank/DDBJ databases">
        <authorList>
            <person name="Stevens D.C."/>
        </authorList>
    </citation>
    <scope>NUCLEOTIDE SEQUENCE</scope>
    <source>
        <strain evidence="3">DSM 53165</strain>
    </source>
</reference>
<keyword evidence="2" id="KW-0732">Signal</keyword>
<keyword evidence="4" id="KW-1185">Reference proteome</keyword>
<comment type="caution">
    <text evidence="3">The sequence shown here is derived from an EMBL/GenBank/DDBJ whole genome shotgun (WGS) entry which is preliminary data.</text>
</comment>